<keyword evidence="1" id="KW-0472">Membrane</keyword>
<organism evidence="2 3">
    <name type="scientific">Aureococcus anophagefferens</name>
    <name type="common">Harmful bloom alga</name>
    <dbReference type="NCBI Taxonomy" id="44056"/>
    <lineage>
        <taxon>Eukaryota</taxon>
        <taxon>Sar</taxon>
        <taxon>Stramenopiles</taxon>
        <taxon>Ochrophyta</taxon>
        <taxon>Pelagophyceae</taxon>
        <taxon>Pelagomonadales</taxon>
        <taxon>Pelagomonadaceae</taxon>
        <taxon>Aureococcus</taxon>
    </lineage>
</organism>
<evidence type="ECO:0000313" key="2">
    <source>
        <dbReference type="EMBL" id="KAK7239158.1"/>
    </source>
</evidence>
<dbReference type="EMBL" id="JBBJCI010000226">
    <property type="protein sequence ID" value="KAK7239158.1"/>
    <property type="molecule type" value="Genomic_DNA"/>
</dbReference>
<keyword evidence="1" id="KW-1133">Transmembrane helix</keyword>
<protein>
    <submittedName>
        <fullName evidence="2">Lycopene beta-cyclase</fullName>
    </submittedName>
</protein>
<keyword evidence="1" id="KW-0812">Transmembrane</keyword>
<sequence>MHFGFELLCDLSPGELRDFFAGFFRLPDALWEHFLSWRLSGAGHVYMGALVWWACIPKRFMLPMLVKSLPYLVDKLVLPFASRGGPPLAEHTPYSEAKWRPDRYYAYLDDLRADLEEHHHRRS</sequence>
<evidence type="ECO:0000256" key="1">
    <source>
        <dbReference type="SAM" id="Phobius"/>
    </source>
</evidence>
<comment type="caution">
    <text evidence="2">The sequence shown here is derived from an EMBL/GenBank/DDBJ whole genome shotgun (WGS) entry which is preliminary data.</text>
</comment>
<name>A0ABR1FV88_AURAN</name>
<gene>
    <name evidence="2" type="primary">LCYB</name>
    <name evidence="2" type="ORF">SO694_00027338</name>
</gene>
<accession>A0ABR1FV88</accession>
<proteinExistence type="predicted"/>
<feature type="transmembrane region" description="Helical" evidence="1">
    <location>
        <begin position="35"/>
        <end position="55"/>
    </location>
</feature>
<keyword evidence="3" id="KW-1185">Reference proteome</keyword>
<dbReference type="Proteomes" id="UP001363151">
    <property type="component" value="Unassembled WGS sequence"/>
</dbReference>
<evidence type="ECO:0000313" key="3">
    <source>
        <dbReference type="Proteomes" id="UP001363151"/>
    </source>
</evidence>
<reference evidence="2 3" key="1">
    <citation type="submission" date="2024-03" db="EMBL/GenBank/DDBJ databases">
        <title>Aureococcus anophagefferens CCMP1851 and Kratosvirus quantuckense: Draft genome of a second virus-susceptible host strain in the model system.</title>
        <authorList>
            <person name="Chase E."/>
            <person name="Truchon A.R."/>
            <person name="Schepens W."/>
            <person name="Wilhelm S.W."/>
        </authorList>
    </citation>
    <scope>NUCLEOTIDE SEQUENCE [LARGE SCALE GENOMIC DNA]</scope>
    <source>
        <strain evidence="2 3">CCMP1851</strain>
    </source>
</reference>